<proteinExistence type="predicted"/>
<evidence type="ECO:0000256" key="1">
    <source>
        <dbReference type="SAM" id="MobiDB-lite"/>
    </source>
</evidence>
<dbReference type="SUPFAM" id="SSF55234">
    <property type="entry name" value="Cyanase C-terminal domain"/>
    <property type="match status" value="1"/>
</dbReference>
<protein>
    <recommendedName>
        <fullName evidence="2">Cyanate lyase C-terminal domain-containing protein</fullName>
    </recommendedName>
</protein>
<evidence type="ECO:0000313" key="4">
    <source>
        <dbReference type="Proteomes" id="UP000218209"/>
    </source>
</evidence>
<dbReference type="PRINTS" id="PR01693">
    <property type="entry name" value="CYANASE"/>
</dbReference>
<dbReference type="PANTHER" id="PTHR34186:SF2">
    <property type="entry name" value="CYANATE HYDRATASE"/>
    <property type="match status" value="1"/>
</dbReference>
<reference evidence="3 4" key="1">
    <citation type="submission" date="2017-03" db="EMBL/GenBank/DDBJ databases">
        <title>WGS assembly of Porphyra umbilicalis.</title>
        <authorList>
            <person name="Brawley S.H."/>
            <person name="Blouin N.A."/>
            <person name="Ficko-Blean E."/>
            <person name="Wheeler G.L."/>
            <person name="Lohr M."/>
            <person name="Goodson H.V."/>
            <person name="Jenkins J.W."/>
            <person name="Blaby-Haas C.E."/>
            <person name="Helliwell K.E."/>
            <person name="Chan C."/>
            <person name="Marriage T."/>
            <person name="Bhattacharya D."/>
            <person name="Klein A.S."/>
            <person name="Badis Y."/>
            <person name="Brodie J."/>
            <person name="Cao Y."/>
            <person name="Collen J."/>
            <person name="Dittami S.M."/>
            <person name="Gachon C.M."/>
            <person name="Green B.R."/>
            <person name="Karpowicz S."/>
            <person name="Kim J.W."/>
            <person name="Kudahl U."/>
            <person name="Lin S."/>
            <person name="Michel G."/>
            <person name="Mittag M."/>
            <person name="Olson B.J."/>
            <person name="Pangilinan J."/>
            <person name="Peng Y."/>
            <person name="Qiu H."/>
            <person name="Shu S."/>
            <person name="Singer J.T."/>
            <person name="Smith A.G."/>
            <person name="Sprecher B.N."/>
            <person name="Wagner V."/>
            <person name="Wang W."/>
            <person name="Wang Z.-Y."/>
            <person name="Yan J."/>
            <person name="Yarish C."/>
            <person name="Zoeuner-Riek S."/>
            <person name="Zhuang Y."/>
            <person name="Zou Y."/>
            <person name="Lindquist E.A."/>
            <person name="Grimwood J."/>
            <person name="Barry K."/>
            <person name="Rokhsar D.S."/>
            <person name="Schmutz J."/>
            <person name="Stiller J.W."/>
            <person name="Grossman A.R."/>
            <person name="Prochnik S.E."/>
        </authorList>
    </citation>
    <scope>NUCLEOTIDE SEQUENCE [LARGE SCALE GENOMIC DNA]</scope>
    <source>
        <strain evidence="3">4086291</strain>
    </source>
</reference>
<feature type="region of interest" description="Disordered" evidence="1">
    <location>
        <begin position="1"/>
        <end position="24"/>
    </location>
</feature>
<dbReference type="SMART" id="SM01116">
    <property type="entry name" value="Cyanate_lyase"/>
    <property type="match status" value="1"/>
</dbReference>
<dbReference type="InterPro" id="IPR008076">
    <property type="entry name" value="Cyanase"/>
</dbReference>
<keyword evidence="4" id="KW-1185">Reference proteome</keyword>
<evidence type="ECO:0000259" key="2">
    <source>
        <dbReference type="SMART" id="SM01116"/>
    </source>
</evidence>
<dbReference type="InterPro" id="IPR036581">
    <property type="entry name" value="Cyanate_lyase_C_sf"/>
</dbReference>
<dbReference type="GO" id="GO:0008824">
    <property type="term" value="F:cyanate hydratase activity"/>
    <property type="evidence" value="ECO:0007669"/>
    <property type="project" value="InterPro"/>
</dbReference>
<dbReference type="Pfam" id="PF02560">
    <property type="entry name" value="Cyanate_lyase"/>
    <property type="match status" value="1"/>
</dbReference>
<dbReference type="Gene3D" id="3.30.1160.10">
    <property type="entry name" value="Cyanate lyase, C-terminal domain"/>
    <property type="match status" value="1"/>
</dbReference>
<gene>
    <name evidence="3" type="ORF">BU14_0418s0002</name>
</gene>
<dbReference type="InterPro" id="IPR003712">
    <property type="entry name" value="Cyanate_lyase_C"/>
</dbReference>
<evidence type="ECO:0000313" key="3">
    <source>
        <dbReference type="EMBL" id="OSX72613.1"/>
    </source>
</evidence>
<name>A0A1X6NW67_PORUM</name>
<sequence length="181" mass="19717">MADGVPATPPRNPQRSCAFSSPSGDAQTIDRLLAAKAQSGKTLHQIGIEAHITNSYCGQLFLRQTPLLSAAVAKRLRAAVPALTAEDVARMRVIPERGVADAAAGVKLEPVERRLREIVGQYAETVKMYVHEELGDGVMSAEDVWMSFEKAEGLSGEDRVVITFDGCFVPVIEQHSRRTRM</sequence>
<organism evidence="3 4">
    <name type="scientific">Porphyra umbilicalis</name>
    <name type="common">Purple laver</name>
    <name type="synonym">Red alga</name>
    <dbReference type="NCBI Taxonomy" id="2786"/>
    <lineage>
        <taxon>Eukaryota</taxon>
        <taxon>Rhodophyta</taxon>
        <taxon>Bangiophyceae</taxon>
        <taxon>Bangiales</taxon>
        <taxon>Bangiaceae</taxon>
        <taxon>Porphyra</taxon>
    </lineage>
</organism>
<dbReference type="AlphaFoldDB" id="A0A1X6NW67"/>
<dbReference type="PANTHER" id="PTHR34186">
    <property type="entry name" value="CYANATE HYDRATASE"/>
    <property type="match status" value="1"/>
</dbReference>
<feature type="compositionally biased region" description="Polar residues" evidence="1">
    <location>
        <begin position="13"/>
        <end position="24"/>
    </location>
</feature>
<dbReference type="OrthoDB" id="4972at2759"/>
<feature type="domain" description="Cyanate lyase C-terminal" evidence="2">
    <location>
        <begin position="101"/>
        <end position="174"/>
    </location>
</feature>
<dbReference type="EMBL" id="KV919049">
    <property type="protein sequence ID" value="OSX72613.1"/>
    <property type="molecule type" value="Genomic_DNA"/>
</dbReference>
<dbReference type="Proteomes" id="UP000218209">
    <property type="component" value="Unassembled WGS sequence"/>
</dbReference>
<accession>A0A1X6NW67</accession>